<dbReference type="RefSeq" id="WP_263572471.1">
    <property type="nucleotide sequence ID" value="NZ_JAJIRN010000008.1"/>
</dbReference>
<organism evidence="1 2">
    <name type="scientific">Roseateles oligotrophus</name>
    <dbReference type="NCBI Taxonomy" id="1769250"/>
    <lineage>
        <taxon>Bacteria</taxon>
        <taxon>Pseudomonadati</taxon>
        <taxon>Pseudomonadota</taxon>
        <taxon>Betaproteobacteria</taxon>
        <taxon>Burkholderiales</taxon>
        <taxon>Sphaerotilaceae</taxon>
        <taxon>Roseateles</taxon>
    </lineage>
</organism>
<dbReference type="Proteomes" id="UP001209701">
    <property type="component" value="Unassembled WGS sequence"/>
</dbReference>
<reference evidence="1 2" key="1">
    <citation type="submission" date="2021-11" db="EMBL/GenBank/DDBJ databases">
        <authorList>
            <person name="Liang Q."/>
            <person name="Mou H."/>
            <person name="Liu Z."/>
        </authorList>
    </citation>
    <scope>NUCLEOTIDE SEQUENCE [LARGE SCALE GENOMIC DNA]</scope>
    <source>
        <strain evidence="1 2">CHU3</strain>
    </source>
</reference>
<sequence>MITANFFHIKSTNGLFFYGLDYLRENIDLVRVILVRPSLAASVRELLPACRTVACSTSRYVKETVQASWRGDLLFTPTPHPLPGINRQWIVLHDAYPFEMGSRSGLKRNLLRLSLAMSYCRVGYINRSDAQPFVAGLGVSPQRMVFAPNRFPAPANRTARPALASALPVVGLLGTDSPKKNYERLFVAVRRAELQRQLSFRIYGHDTAYLRAVCGAFPDVSVELARSDNESLDAFMSQVEVIASVAEQEGFGRPIASALLAGMPVHLLDRPVFREFFSGGAQFHPDVDALARALPRSTAAEEPPSLYLAPADVIQAYADAVAEMRRLGGSESH</sequence>
<dbReference type="SUPFAM" id="SSF53756">
    <property type="entry name" value="UDP-Glycosyltransferase/glycogen phosphorylase"/>
    <property type="match status" value="1"/>
</dbReference>
<proteinExistence type="predicted"/>
<evidence type="ECO:0000313" key="1">
    <source>
        <dbReference type="EMBL" id="MCV2369876.1"/>
    </source>
</evidence>
<dbReference type="EMBL" id="JAJIRN010000008">
    <property type="protein sequence ID" value="MCV2369876.1"/>
    <property type="molecule type" value="Genomic_DNA"/>
</dbReference>
<accession>A0ABT2YIJ8</accession>
<name>A0ABT2YIJ8_9BURK</name>
<dbReference type="Gene3D" id="3.40.50.2000">
    <property type="entry name" value="Glycogen Phosphorylase B"/>
    <property type="match status" value="1"/>
</dbReference>
<protein>
    <submittedName>
        <fullName evidence="1">Uncharacterized protein</fullName>
    </submittedName>
</protein>
<comment type="caution">
    <text evidence="1">The sequence shown here is derived from an EMBL/GenBank/DDBJ whole genome shotgun (WGS) entry which is preliminary data.</text>
</comment>
<gene>
    <name evidence="1" type="ORF">LNV07_17475</name>
</gene>
<evidence type="ECO:0000313" key="2">
    <source>
        <dbReference type="Proteomes" id="UP001209701"/>
    </source>
</evidence>
<keyword evidence="2" id="KW-1185">Reference proteome</keyword>